<comment type="caution">
    <text evidence="2">The sequence shown here is derived from an EMBL/GenBank/DDBJ whole genome shotgun (WGS) entry which is preliminary data.</text>
</comment>
<dbReference type="InterPro" id="IPR036291">
    <property type="entry name" value="NAD(P)-bd_dom_sf"/>
</dbReference>
<dbReference type="PANTHER" id="PTHR15020:SF50">
    <property type="entry name" value="UPF0659 PROTEIN YMR090W"/>
    <property type="match status" value="1"/>
</dbReference>
<dbReference type="Gene3D" id="3.40.50.720">
    <property type="entry name" value="NAD(P)-binding Rossmann-like Domain"/>
    <property type="match status" value="1"/>
</dbReference>
<dbReference type="InterPro" id="IPR016040">
    <property type="entry name" value="NAD(P)-bd_dom"/>
</dbReference>
<dbReference type="PANTHER" id="PTHR15020">
    <property type="entry name" value="FLAVIN REDUCTASE-RELATED"/>
    <property type="match status" value="1"/>
</dbReference>
<evidence type="ECO:0000313" key="3">
    <source>
        <dbReference type="Proteomes" id="UP001642484"/>
    </source>
</evidence>
<accession>A0ABP0Q8W3</accession>
<organism evidence="2 3">
    <name type="scientific">Durusdinium trenchii</name>
    <dbReference type="NCBI Taxonomy" id="1381693"/>
    <lineage>
        <taxon>Eukaryota</taxon>
        <taxon>Sar</taxon>
        <taxon>Alveolata</taxon>
        <taxon>Dinophyceae</taxon>
        <taxon>Suessiales</taxon>
        <taxon>Symbiodiniaceae</taxon>
        <taxon>Durusdinium</taxon>
    </lineage>
</organism>
<dbReference type="Proteomes" id="UP001642484">
    <property type="component" value="Unassembled WGS sequence"/>
</dbReference>
<feature type="domain" description="NAD(P)-binding" evidence="1">
    <location>
        <begin position="60"/>
        <end position="225"/>
    </location>
</feature>
<evidence type="ECO:0000259" key="1">
    <source>
        <dbReference type="Pfam" id="PF13460"/>
    </source>
</evidence>
<reference evidence="2 3" key="1">
    <citation type="submission" date="2024-02" db="EMBL/GenBank/DDBJ databases">
        <authorList>
            <person name="Chen Y."/>
            <person name="Shah S."/>
            <person name="Dougan E. K."/>
            <person name="Thang M."/>
            <person name="Chan C."/>
        </authorList>
    </citation>
    <scope>NUCLEOTIDE SEQUENCE [LARGE SCALE GENOMIC DNA]</scope>
</reference>
<proteinExistence type="predicted"/>
<sequence>MAKKIAVVWASKGGLGDVGKFAASHAALRGSAVELTAVALSEDGAATGVESTEVFPATRAEKLQETLKDVEIKKVNIKSEDAEESLATIFSGVDAVIACPGSRQSGIATTCTIGARKIVAAMKKAKVERLVVLSSFGIGDDYMPSSVLKFFWGFLLRVVWPTMRRDVEGMEKIVKESGLEYLIVRPMGVDPKELPVGSYAILTARGQGSLPLTVAKDDVGLFLLEEAVAPKHTKTGVTIGKDKTATVV</sequence>
<dbReference type="Pfam" id="PF13460">
    <property type="entry name" value="NAD_binding_10"/>
    <property type="match status" value="1"/>
</dbReference>
<keyword evidence="3" id="KW-1185">Reference proteome</keyword>
<dbReference type="SUPFAM" id="SSF51735">
    <property type="entry name" value="NAD(P)-binding Rossmann-fold domains"/>
    <property type="match status" value="1"/>
</dbReference>
<evidence type="ECO:0000313" key="2">
    <source>
        <dbReference type="EMBL" id="CAK9083586.1"/>
    </source>
</evidence>
<protein>
    <recommendedName>
        <fullName evidence="1">NAD(P)-binding domain-containing protein</fullName>
    </recommendedName>
</protein>
<dbReference type="EMBL" id="CAXAMN010024073">
    <property type="protein sequence ID" value="CAK9083586.1"/>
    <property type="molecule type" value="Genomic_DNA"/>
</dbReference>
<name>A0ABP0Q8W3_9DINO</name>
<gene>
    <name evidence="2" type="ORF">CCMP2556_LOCUS40733</name>
</gene>